<evidence type="ECO:0000313" key="3">
    <source>
        <dbReference type="EMBL" id="MFL0163841.1"/>
    </source>
</evidence>
<evidence type="ECO:0000256" key="1">
    <source>
        <dbReference type="ARBA" id="ARBA00022729"/>
    </source>
</evidence>
<evidence type="ECO:0000256" key="2">
    <source>
        <dbReference type="SAM" id="Phobius"/>
    </source>
</evidence>
<organism evidence="3 4">
    <name type="scientific">Candidatus Clostridium helianthi</name>
    <dbReference type="NCBI Taxonomy" id="3381660"/>
    <lineage>
        <taxon>Bacteria</taxon>
        <taxon>Bacillati</taxon>
        <taxon>Bacillota</taxon>
        <taxon>Clostridia</taxon>
        <taxon>Eubacteriales</taxon>
        <taxon>Clostridiaceae</taxon>
        <taxon>Clostridium</taxon>
    </lineage>
</organism>
<dbReference type="SUPFAM" id="SSF53850">
    <property type="entry name" value="Periplasmic binding protein-like II"/>
    <property type="match status" value="1"/>
</dbReference>
<dbReference type="PANTHER" id="PTHR43649">
    <property type="entry name" value="ARABINOSE-BINDING PROTEIN-RELATED"/>
    <property type="match status" value="1"/>
</dbReference>
<sequence>MLKRNLTQTMKRITTFGMAVITIAMFFTGCGNKDGATTTETKDKSGAVTTPYGKYDELVTYTIGKNTPGSPRLPEGDTYENNAYTRYLKDVLNVQNKDEFEAANGDPYDQKVSMAVATGDIPDIMKVDSTTLKQLVDSDMIADLTDAYKNCATDKIKQMYDSYNGRALESATFDGKLMALPSTQCANAPTMLWVRQDWMDKLGLQAPKSMDDVENILQQFVTKDPGNNGAGKTIGLVASSNIGGVYGGLFQMDNVLGMYNAFPGQWIEEDGKVVFGSTTNNMKKGLTRVAEMFKKGLIDPQMAVRQGDDVTSLIVNGQAGAFFGPWWAPDYPLNDAKKLNPNAQWVPYVIPTNADGSYTTYTQNPASEFYVVRKGFEHPELLVKIASVINDKMVYEDYGKQELMDYIKKGVDSGVRPVNILINDYNATVDMHKNIDLALKGEKDPDSLGADKGNYEKCKDYLANPNSPSADAWSGYTSRMISPKLMSETKVNEVNPVFFGQTKSMKLKWTNLQKLQDETFLKIVTGEAPIDSFDDFVSTWKSTGGDEITKEVEDAIKNKN</sequence>
<dbReference type="EMBL" id="JBJIAB010000002">
    <property type="protein sequence ID" value="MFL0163841.1"/>
    <property type="molecule type" value="Genomic_DNA"/>
</dbReference>
<dbReference type="InterPro" id="IPR050490">
    <property type="entry name" value="Bact_solute-bd_prot1"/>
</dbReference>
<evidence type="ECO:0000313" key="4">
    <source>
        <dbReference type="Proteomes" id="UP001623600"/>
    </source>
</evidence>
<gene>
    <name evidence="3" type="ORF">ACJDTP_02015</name>
</gene>
<dbReference type="CDD" id="cd13580">
    <property type="entry name" value="PBP2_AlgQ_like_1"/>
    <property type="match status" value="1"/>
</dbReference>
<keyword evidence="2" id="KW-0472">Membrane</keyword>
<keyword evidence="4" id="KW-1185">Reference proteome</keyword>
<dbReference type="PANTHER" id="PTHR43649:SF33">
    <property type="entry name" value="POLYGALACTURONAN_RHAMNOGALACTURONAN-BINDING PROTEIN YTCQ"/>
    <property type="match status" value="1"/>
</dbReference>
<dbReference type="Gene3D" id="3.40.190.10">
    <property type="entry name" value="Periplasmic binding protein-like II"/>
    <property type="match status" value="2"/>
</dbReference>
<keyword evidence="2" id="KW-0812">Transmembrane</keyword>
<keyword evidence="2" id="KW-1133">Transmembrane helix</keyword>
<reference evidence="3 4" key="1">
    <citation type="submission" date="2024-11" db="EMBL/GenBank/DDBJ databases">
        <authorList>
            <person name="Heng Y.C."/>
            <person name="Lim A.C.H."/>
            <person name="Lee J.K.Y."/>
            <person name="Kittelmann S."/>
        </authorList>
    </citation>
    <scope>NUCLEOTIDE SEQUENCE [LARGE SCALE GENOMIC DNA]</scope>
    <source>
        <strain evidence="3 4">WILCCON 0112</strain>
    </source>
</reference>
<proteinExistence type="predicted"/>
<name>A0ABW8RZB5_9CLOT</name>
<keyword evidence="1" id="KW-0732">Signal</keyword>
<dbReference type="Proteomes" id="UP001623600">
    <property type="component" value="Unassembled WGS sequence"/>
</dbReference>
<protein>
    <submittedName>
        <fullName evidence="3">Extracellular solute-binding protein</fullName>
    </submittedName>
</protein>
<dbReference type="PROSITE" id="PS51257">
    <property type="entry name" value="PROKAR_LIPOPROTEIN"/>
    <property type="match status" value="1"/>
</dbReference>
<dbReference type="RefSeq" id="WP_406760336.1">
    <property type="nucleotide sequence ID" value="NZ_JBJIAB010000002.1"/>
</dbReference>
<comment type="caution">
    <text evidence="3">The sequence shown here is derived from an EMBL/GenBank/DDBJ whole genome shotgun (WGS) entry which is preliminary data.</text>
</comment>
<feature type="transmembrane region" description="Helical" evidence="2">
    <location>
        <begin position="12"/>
        <end position="29"/>
    </location>
</feature>
<accession>A0ABW8RZB5</accession>